<organism evidence="2">
    <name type="scientific">Anopheles braziliensis</name>
    <dbReference type="NCBI Taxonomy" id="58242"/>
    <lineage>
        <taxon>Eukaryota</taxon>
        <taxon>Metazoa</taxon>
        <taxon>Ecdysozoa</taxon>
        <taxon>Arthropoda</taxon>
        <taxon>Hexapoda</taxon>
        <taxon>Insecta</taxon>
        <taxon>Pterygota</taxon>
        <taxon>Neoptera</taxon>
        <taxon>Endopterygota</taxon>
        <taxon>Diptera</taxon>
        <taxon>Nematocera</taxon>
        <taxon>Culicoidea</taxon>
        <taxon>Culicidae</taxon>
        <taxon>Anophelinae</taxon>
        <taxon>Anopheles</taxon>
    </lineage>
</organism>
<feature type="transmembrane region" description="Helical" evidence="1">
    <location>
        <begin position="6"/>
        <end position="28"/>
    </location>
</feature>
<keyword evidence="1" id="KW-1133">Transmembrane helix</keyword>
<evidence type="ECO:0000256" key="1">
    <source>
        <dbReference type="SAM" id="Phobius"/>
    </source>
</evidence>
<protein>
    <submittedName>
        <fullName evidence="2">Putative secreted peptide</fullName>
    </submittedName>
</protein>
<proteinExistence type="predicted"/>
<name>A0A2M3ZRA2_9DIPT</name>
<dbReference type="EMBL" id="GGFM01010320">
    <property type="protein sequence ID" value="MBW31071.1"/>
    <property type="molecule type" value="Transcribed_RNA"/>
</dbReference>
<sequence length="70" mass="7602">MLFVSIIALICLYALAFSPIFLFSLWVFSSSFLFCCAREVAARPFSGGFAGDVGLPEPGMCWRGRSAGGW</sequence>
<evidence type="ECO:0000313" key="2">
    <source>
        <dbReference type="EMBL" id="MBW31071.1"/>
    </source>
</evidence>
<keyword evidence="1" id="KW-0472">Membrane</keyword>
<reference evidence="2" key="1">
    <citation type="submission" date="2018-01" db="EMBL/GenBank/DDBJ databases">
        <title>An insight into the sialome of Amazonian anophelines.</title>
        <authorList>
            <person name="Ribeiro J.M."/>
            <person name="Scarpassa V."/>
            <person name="Calvo E."/>
        </authorList>
    </citation>
    <scope>NUCLEOTIDE SEQUENCE</scope>
    <source>
        <tissue evidence="2">Salivary glands</tissue>
    </source>
</reference>
<accession>A0A2M3ZRA2</accession>
<dbReference type="AlphaFoldDB" id="A0A2M3ZRA2"/>
<keyword evidence="1" id="KW-0812">Transmembrane</keyword>